<sequence>MKVPKNDIVCLDLFNSISLAVKLFMLNKHTHYIRGVARTRILKNNHLDKFSGERFPNRSVDFSPPFIRLQERINAFPRRFFIFMRLEENFYAQRNFFSCGCKFFFMRMKILLQPHENFKQ</sequence>
<comment type="caution">
    <text evidence="1">The sequence shown here is derived from an EMBL/GenBank/DDBJ whole genome shotgun (WGS) entry which is preliminary data.</text>
</comment>
<reference evidence="1 2" key="1">
    <citation type="submission" date="2019-03" db="EMBL/GenBank/DDBJ databases">
        <title>Single cell metagenomics reveals metabolic interactions within the superorganism composed of flagellate Streblomastix strix and complex community of Bacteroidetes bacteria on its surface.</title>
        <authorList>
            <person name="Treitli S.C."/>
            <person name="Kolisko M."/>
            <person name="Husnik F."/>
            <person name="Keeling P."/>
            <person name="Hampl V."/>
        </authorList>
    </citation>
    <scope>NUCLEOTIDE SEQUENCE [LARGE SCALE GENOMIC DNA]</scope>
    <source>
        <strain evidence="1">St1</strain>
    </source>
</reference>
<protein>
    <submittedName>
        <fullName evidence="1">Uncharacterized protein</fullName>
    </submittedName>
</protein>
<dbReference type="EMBL" id="SNRX01000020">
    <property type="protein sequence ID" value="KAA6301370.1"/>
    <property type="molecule type" value="Genomic_DNA"/>
</dbReference>
<dbReference type="Proteomes" id="UP000324575">
    <property type="component" value="Unassembled WGS sequence"/>
</dbReference>
<evidence type="ECO:0000313" key="2">
    <source>
        <dbReference type="Proteomes" id="UP000324575"/>
    </source>
</evidence>
<evidence type="ECO:0000313" key="1">
    <source>
        <dbReference type="EMBL" id="KAA6301370.1"/>
    </source>
</evidence>
<name>A0A5M8NZ03_9BACT</name>
<dbReference type="AlphaFoldDB" id="A0A5M8NZ03"/>
<proteinExistence type="predicted"/>
<organism evidence="1 2">
    <name type="scientific">Candidatus Ordinivivax streblomastigis</name>
    <dbReference type="NCBI Taxonomy" id="2540710"/>
    <lineage>
        <taxon>Bacteria</taxon>
        <taxon>Pseudomonadati</taxon>
        <taxon>Bacteroidota</taxon>
        <taxon>Bacteroidia</taxon>
        <taxon>Bacteroidales</taxon>
        <taxon>Candidatus Ordinivivax</taxon>
    </lineage>
</organism>
<gene>
    <name evidence="1" type="ORF">EZS26_002459</name>
</gene>
<accession>A0A5M8NZ03</accession>